<protein>
    <recommendedName>
        <fullName evidence="5">FIST domain containing protein</fullName>
    </recommendedName>
</protein>
<dbReference type="SMART" id="SM01204">
    <property type="entry name" value="FIST_C"/>
    <property type="match status" value="1"/>
</dbReference>
<dbReference type="InterPro" id="IPR013702">
    <property type="entry name" value="FIST_domain_N"/>
</dbReference>
<dbReference type="EMBL" id="NOXT01000121">
    <property type="protein sequence ID" value="OYQ25735.1"/>
    <property type="molecule type" value="Genomic_DNA"/>
</dbReference>
<evidence type="ECO:0000313" key="3">
    <source>
        <dbReference type="EMBL" id="OYQ25735.1"/>
    </source>
</evidence>
<gene>
    <name evidence="3" type="ORF">CHU93_13505</name>
</gene>
<proteinExistence type="predicted"/>
<evidence type="ECO:0000259" key="1">
    <source>
        <dbReference type="SMART" id="SM00897"/>
    </source>
</evidence>
<dbReference type="Pfam" id="PF10442">
    <property type="entry name" value="FIST_C"/>
    <property type="match status" value="1"/>
</dbReference>
<accession>A0A255YAS8</accession>
<reference evidence="3 4" key="1">
    <citation type="submission" date="2017-07" db="EMBL/GenBank/DDBJ databases">
        <title>Sandarakinorhabdus cyanobacteriorum sp. nov., a novel bacterium isolated from cyanobacterial aggregates in a eutrophic lake.</title>
        <authorList>
            <person name="Cai H."/>
        </authorList>
    </citation>
    <scope>NUCLEOTIDE SEQUENCE [LARGE SCALE GENOMIC DNA]</scope>
    <source>
        <strain evidence="3 4">TH057</strain>
    </source>
</reference>
<comment type="caution">
    <text evidence="3">The sequence shown here is derived from an EMBL/GenBank/DDBJ whole genome shotgun (WGS) entry which is preliminary data.</text>
</comment>
<dbReference type="Pfam" id="PF08495">
    <property type="entry name" value="FIST"/>
    <property type="match status" value="1"/>
</dbReference>
<organism evidence="3 4">
    <name type="scientific">Sandarakinorhabdus cyanobacteriorum</name>
    <dbReference type="NCBI Taxonomy" id="1981098"/>
    <lineage>
        <taxon>Bacteria</taxon>
        <taxon>Pseudomonadati</taxon>
        <taxon>Pseudomonadota</taxon>
        <taxon>Alphaproteobacteria</taxon>
        <taxon>Sphingomonadales</taxon>
        <taxon>Sphingosinicellaceae</taxon>
        <taxon>Sandarakinorhabdus</taxon>
    </lineage>
</organism>
<dbReference type="AlphaFoldDB" id="A0A255YAS8"/>
<dbReference type="PANTHER" id="PTHR40252:SF2">
    <property type="entry name" value="BLR0328 PROTEIN"/>
    <property type="match status" value="1"/>
</dbReference>
<feature type="domain" description="FIST C-domain" evidence="2">
    <location>
        <begin position="237"/>
        <end position="367"/>
    </location>
</feature>
<evidence type="ECO:0000259" key="2">
    <source>
        <dbReference type="SMART" id="SM01204"/>
    </source>
</evidence>
<dbReference type="InterPro" id="IPR019494">
    <property type="entry name" value="FIST_C"/>
</dbReference>
<dbReference type="SMART" id="SM00897">
    <property type="entry name" value="FIST"/>
    <property type="match status" value="1"/>
</dbReference>
<dbReference type="Proteomes" id="UP000216991">
    <property type="component" value="Unassembled WGS sequence"/>
</dbReference>
<sequence>MPDMSPNAVRVAHSTHDDPEMAVRDVMSAMDLPDLAGVILFCSARYPTDALGQALSRRADGHVVIGCTSSGELTPAGMAEGSLTAIGFPTADFQLDALCLDGITGINSAQVHNQVRRMTADAEARARQRWGVGHHAGIFLIDGLSAQEELLTLTIQNALGAVPLVGGSSGDDMDFRETSVFHQSHFRADAAVVALLSSRRPLHVFRAQHFLPGPARMVITRADPANRIVHEINAEPAAAEYARLIGARAADLTPALFASHPPVVKIGGEHYARSIRSANPDGSLTFYGAIDEGVVLTLGETGDIVANLESLFDELELKVGQIDRVLGFDCVLNSLEIRQRQIADRVSRLYAARGVVGFNTYGEQLRTLHMNQTFSGLAIGCA</sequence>
<evidence type="ECO:0000313" key="4">
    <source>
        <dbReference type="Proteomes" id="UP000216991"/>
    </source>
</evidence>
<dbReference type="OrthoDB" id="9807948at2"/>
<name>A0A255YAS8_9SPHN</name>
<evidence type="ECO:0008006" key="5">
    <source>
        <dbReference type="Google" id="ProtNLM"/>
    </source>
</evidence>
<feature type="domain" description="FIST" evidence="1">
    <location>
        <begin position="34"/>
        <end position="236"/>
    </location>
</feature>
<dbReference type="PANTHER" id="PTHR40252">
    <property type="entry name" value="BLR0328 PROTEIN"/>
    <property type="match status" value="1"/>
</dbReference>
<keyword evidence="4" id="KW-1185">Reference proteome</keyword>